<dbReference type="Pfam" id="PF02146">
    <property type="entry name" value="SIR2"/>
    <property type="match status" value="1"/>
</dbReference>
<feature type="compositionally biased region" description="Basic residues" evidence="5">
    <location>
        <begin position="446"/>
        <end position="459"/>
    </location>
</feature>
<evidence type="ECO:0000256" key="1">
    <source>
        <dbReference type="ARBA" id="ARBA00006924"/>
    </source>
</evidence>
<dbReference type="EMBL" id="CAJPDQ010000001">
    <property type="protein sequence ID" value="CAF9903419.1"/>
    <property type="molecule type" value="Genomic_DNA"/>
</dbReference>
<feature type="region of interest" description="Disordered" evidence="5">
    <location>
        <begin position="502"/>
        <end position="528"/>
    </location>
</feature>
<protein>
    <recommendedName>
        <fullName evidence="6">Deacetylase sirtuin-type domain-containing protein</fullName>
    </recommendedName>
</protein>
<proteinExistence type="inferred from homology"/>
<dbReference type="InterPro" id="IPR029035">
    <property type="entry name" value="DHS-like_NAD/FAD-binding_dom"/>
</dbReference>
<feature type="binding site" evidence="4">
    <location>
        <position position="239"/>
    </location>
    <ligand>
        <name>Zn(2+)</name>
        <dbReference type="ChEBI" id="CHEBI:29105"/>
    </ligand>
</feature>
<keyword evidence="4" id="KW-0862">Zinc</keyword>
<evidence type="ECO:0000256" key="5">
    <source>
        <dbReference type="SAM" id="MobiDB-lite"/>
    </source>
</evidence>
<feature type="region of interest" description="Disordered" evidence="5">
    <location>
        <begin position="382"/>
        <end position="401"/>
    </location>
</feature>
<dbReference type="GO" id="GO:0046872">
    <property type="term" value="F:metal ion binding"/>
    <property type="evidence" value="ECO:0007669"/>
    <property type="project" value="UniProtKB-KW"/>
</dbReference>
<feature type="compositionally biased region" description="Polar residues" evidence="5">
    <location>
        <begin position="29"/>
        <end position="44"/>
    </location>
</feature>
<dbReference type="InterPro" id="IPR003000">
    <property type="entry name" value="Sirtuin"/>
</dbReference>
<evidence type="ECO:0000313" key="8">
    <source>
        <dbReference type="Proteomes" id="UP000664169"/>
    </source>
</evidence>
<dbReference type="SUPFAM" id="SSF52467">
    <property type="entry name" value="DHS-like NAD/FAD-binding domain"/>
    <property type="match status" value="1"/>
</dbReference>
<dbReference type="Gene3D" id="3.30.1600.10">
    <property type="entry name" value="SIR2/SIRT2 'Small Domain"/>
    <property type="match status" value="1"/>
</dbReference>
<reference evidence="7" key="1">
    <citation type="submission" date="2021-03" db="EMBL/GenBank/DDBJ databases">
        <authorList>
            <person name="Tagirdzhanova G."/>
        </authorList>
    </citation>
    <scope>NUCLEOTIDE SEQUENCE</scope>
</reference>
<dbReference type="AlphaFoldDB" id="A0A8H3EDT1"/>
<feature type="region of interest" description="Disordered" evidence="5">
    <location>
        <begin position="408"/>
        <end position="427"/>
    </location>
</feature>
<feature type="binding site" evidence="4">
    <location>
        <position position="258"/>
    </location>
    <ligand>
        <name>Zn(2+)</name>
        <dbReference type="ChEBI" id="CHEBI:29105"/>
    </ligand>
</feature>
<dbReference type="OrthoDB" id="2919105at2759"/>
<feature type="compositionally biased region" description="Low complexity" evidence="5">
    <location>
        <begin position="606"/>
        <end position="624"/>
    </location>
</feature>
<feature type="binding site" evidence="4">
    <location>
        <position position="236"/>
    </location>
    <ligand>
        <name>Zn(2+)</name>
        <dbReference type="ChEBI" id="CHEBI:29105"/>
    </ligand>
</feature>
<feature type="compositionally biased region" description="Polar residues" evidence="5">
    <location>
        <begin position="594"/>
        <end position="605"/>
    </location>
</feature>
<dbReference type="GO" id="GO:0070403">
    <property type="term" value="F:NAD+ binding"/>
    <property type="evidence" value="ECO:0007669"/>
    <property type="project" value="InterPro"/>
</dbReference>
<dbReference type="PANTHER" id="PTHR47651:SF17">
    <property type="entry name" value="DEACETYLASE SIRTUIN-TYPE DOMAIN-CONTAINING PROTEIN"/>
    <property type="match status" value="1"/>
</dbReference>
<comment type="caution">
    <text evidence="7">The sequence shown here is derived from an EMBL/GenBank/DDBJ whole genome shotgun (WGS) entry which is preliminary data.</text>
</comment>
<evidence type="ECO:0000256" key="2">
    <source>
        <dbReference type="ARBA" id="ARBA00022679"/>
    </source>
</evidence>
<feature type="binding site" evidence="4">
    <location>
        <position position="261"/>
    </location>
    <ligand>
        <name>Zn(2+)</name>
        <dbReference type="ChEBI" id="CHEBI:29105"/>
    </ligand>
</feature>
<feature type="active site" description="Proton acceptor" evidence="4">
    <location>
        <position position="228"/>
    </location>
</feature>
<accession>A0A8H3EDT1</accession>
<keyword evidence="8" id="KW-1185">Reference proteome</keyword>
<dbReference type="PANTHER" id="PTHR47651">
    <property type="entry name" value="NAD-DEPENDENT HISTONE DEACETYLASE HST4"/>
    <property type="match status" value="1"/>
</dbReference>
<gene>
    <name evidence="7" type="ORF">GOMPHAMPRED_000239</name>
</gene>
<feature type="region of interest" description="Disordered" evidence="5">
    <location>
        <begin position="563"/>
        <end position="634"/>
    </location>
</feature>
<keyword evidence="3" id="KW-0520">NAD</keyword>
<evidence type="ECO:0000313" key="7">
    <source>
        <dbReference type="EMBL" id="CAF9903419.1"/>
    </source>
</evidence>
<evidence type="ECO:0000259" key="6">
    <source>
        <dbReference type="PROSITE" id="PS50305"/>
    </source>
</evidence>
<feature type="compositionally biased region" description="Basic and acidic residues" evidence="5">
    <location>
        <begin position="383"/>
        <end position="401"/>
    </location>
</feature>
<feature type="region of interest" description="Disordered" evidence="5">
    <location>
        <begin position="445"/>
        <end position="473"/>
    </location>
</feature>
<dbReference type="InterPro" id="IPR026590">
    <property type="entry name" value="Ssirtuin_cat_dom"/>
</dbReference>
<feature type="region of interest" description="Disordered" evidence="5">
    <location>
        <begin position="1"/>
        <end position="76"/>
    </location>
</feature>
<organism evidence="7 8">
    <name type="scientific">Gomphillus americanus</name>
    <dbReference type="NCBI Taxonomy" id="1940652"/>
    <lineage>
        <taxon>Eukaryota</taxon>
        <taxon>Fungi</taxon>
        <taxon>Dikarya</taxon>
        <taxon>Ascomycota</taxon>
        <taxon>Pezizomycotina</taxon>
        <taxon>Lecanoromycetes</taxon>
        <taxon>OSLEUM clade</taxon>
        <taxon>Ostropomycetidae</taxon>
        <taxon>Ostropales</taxon>
        <taxon>Graphidaceae</taxon>
        <taxon>Gomphilloideae</taxon>
        <taxon>Gomphillus</taxon>
    </lineage>
</organism>
<dbReference type="Gene3D" id="3.40.50.1220">
    <property type="entry name" value="TPP-binding domain"/>
    <property type="match status" value="1"/>
</dbReference>
<comment type="similarity">
    <text evidence="1">Belongs to the sirtuin family. Class I subfamily.</text>
</comment>
<feature type="compositionally biased region" description="Basic and acidic residues" evidence="5">
    <location>
        <begin position="65"/>
        <end position="76"/>
    </location>
</feature>
<keyword evidence="4" id="KW-0479">Metal-binding</keyword>
<dbReference type="Proteomes" id="UP000664169">
    <property type="component" value="Unassembled WGS sequence"/>
</dbReference>
<feature type="compositionally biased region" description="Low complexity" evidence="5">
    <location>
        <begin position="1"/>
        <end position="21"/>
    </location>
</feature>
<sequence length="634" mass="69443">MDSDSSLSELSSDLSSCGSLSPIPDYPSPTLTQDTENGDDPTSTNKKRKSDTQEQPSAKKRRRAEPKPRKTDTLDLKIDPLNLATDQKDGLHKLVQVLRKRRKIVVIAGAGISVSAGIPDFRSSTGLFKTLKGEHKLKASGKQLFDASVYQTDSATSTFHDMVRQLSEQVSSAKPTAFHEMLSTLALEGRLLRLYTQNVDGLDVGLPFLETEVPLNPKGPWPRTIQVHGGLGKMACSKCSAIFDFEPQLFDGPDPPPCPKCMESDRIRTDHAGKRSHGIGRLRPRMALYNERAPDEDAIGAVMSADLRARPDALIVVGTSLKIPGVKRLVREMCGVIRDRRDGLTIWLNMDSPPLGKEFEDCWDLIVKGPCDDAAFQWKKSHLKEQDRNDSAKENSLVSKEKATISAESLLTPRASPPMPDNEAKPKLKLYLSKDKIRTQVELKPKQPKKKAAKVKKVKQIKDQNQMKKPKAVAGLASKFKITKPGGDTAKAKRVTVKQKEYISSPFSSPQLPPIHSTQLPRTPSKSSLVKPAYFPGLLKYSPAKLGRSFIKGHDTLPDPIFPRTGMNFRSSPPPHEALSSPVKVRPALGIAIPQSSQQISKDVQSTSPPGSSNSPTGTISPSSCPRGMEALID</sequence>
<evidence type="ECO:0000256" key="4">
    <source>
        <dbReference type="PROSITE-ProRule" id="PRU00236"/>
    </source>
</evidence>
<feature type="domain" description="Deacetylase sirtuin-type" evidence="6">
    <location>
        <begin position="84"/>
        <end position="386"/>
    </location>
</feature>
<keyword evidence="2" id="KW-0808">Transferase</keyword>
<dbReference type="InterPro" id="IPR026591">
    <property type="entry name" value="Sirtuin_cat_small_dom_sf"/>
</dbReference>
<dbReference type="GO" id="GO:0016740">
    <property type="term" value="F:transferase activity"/>
    <property type="evidence" value="ECO:0007669"/>
    <property type="project" value="UniProtKB-KW"/>
</dbReference>
<name>A0A8H3EDT1_9LECA</name>
<dbReference type="PROSITE" id="PS50305">
    <property type="entry name" value="SIRTUIN"/>
    <property type="match status" value="1"/>
</dbReference>
<evidence type="ECO:0000256" key="3">
    <source>
        <dbReference type="ARBA" id="ARBA00023027"/>
    </source>
</evidence>
<feature type="compositionally biased region" description="Polar residues" evidence="5">
    <location>
        <begin position="505"/>
        <end position="528"/>
    </location>
</feature>